<comment type="caution">
    <text evidence="2">The sequence shown here is derived from an EMBL/GenBank/DDBJ whole genome shotgun (WGS) entry which is preliminary data.</text>
</comment>
<sequence length="200" mass="22903">MPSSGVAQDCVSLGQNHHTVPRPESESLSSRTQAISFLSLPRELRQAILIYTCEGDNALDACDCRHRKFRKFWLATLREVDDQFLEDITYAENNWSRRLGPQCEFCDAKALLWQTSGYPIFDYWNPFKIVDFRTQAQIIGDLPPSKKRGAKGRFCRSNRLLRCADRFHGAWMTDSAARTREVQEHVPAGTPESIKPQDHS</sequence>
<dbReference type="Proteomes" id="UP000447873">
    <property type="component" value="Unassembled WGS sequence"/>
</dbReference>
<organism evidence="2 3">
    <name type="scientific">Venturia inaequalis</name>
    <name type="common">Apple scab fungus</name>
    <dbReference type="NCBI Taxonomy" id="5025"/>
    <lineage>
        <taxon>Eukaryota</taxon>
        <taxon>Fungi</taxon>
        <taxon>Dikarya</taxon>
        <taxon>Ascomycota</taxon>
        <taxon>Pezizomycotina</taxon>
        <taxon>Dothideomycetes</taxon>
        <taxon>Pleosporomycetidae</taxon>
        <taxon>Venturiales</taxon>
        <taxon>Venturiaceae</taxon>
        <taxon>Venturia</taxon>
    </lineage>
</organism>
<gene>
    <name evidence="2" type="ORF">EG328_004733</name>
</gene>
<evidence type="ECO:0000313" key="3">
    <source>
        <dbReference type="Proteomes" id="UP000447873"/>
    </source>
</evidence>
<dbReference type="AlphaFoldDB" id="A0A8H3ULK8"/>
<evidence type="ECO:0000313" key="2">
    <source>
        <dbReference type="EMBL" id="KAE9972856.1"/>
    </source>
</evidence>
<feature type="region of interest" description="Disordered" evidence="1">
    <location>
        <begin position="178"/>
        <end position="200"/>
    </location>
</feature>
<reference evidence="2 3" key="1">
    <citation type="submission" date="2018-12" db="EMBL/GenBank/DDBJ databases">
        <title>Venturia inaequalis Genome Resource.</title>
        <authorList>
            <person name="Lichtner F.J."/>
        </authorList>
    </citation>
    <scope>NUCLEOTIDE SEQUENCE [LARGE SCALE GENOMIC DNA]</scope>
    <source>
        <strain evidence="2 3">120213</strain>
    </source>
</reference>
<accession>A0A8H3ULK8</accession>
<dbReference type="EMBL" id="WNWS01000258">
    <property type="protein sequence ID" value="KAE9972856.1"/>
    <property type="molecule type" value="Genomic_DNA"/>
</dbReference>
<name>A0A8H3ULK8_VENIN</name>
<proteinExistence type="predicted"/>
<evidence type="ECO:0000256" key="1">
    <source>
        <dbReference type="SAM" id="MobiDB-lite"/>
    </source>
</evidence>
<protein>
    <submittedName>
        <fullName evidence="2">Uncharacterized protein</fullName>
    </submittedName>
</protein>